<protein>
    <submittedName>
        <fullName evidence="6">UbiA prenyltransferase family-domain-containing protein</fullName>
    </submittedName>
</protein>
<keyword evidence="2 5" id="KW-0812">Transmembrane</keyword>
<dbReference type="InterPro" id="IPR050475">
    <property type="entry name" value="Prenyltransferase_related"/>
</dbReference>
<feature type="transmembrane region" description="Helical" evidence="5">
    <location>
        <begin position="276"/>
        <end position="293"/>
    </location>
</feature>
<reference evidence="6" key="1">
    <citation type="submission" date="2022-12" db="EMBL/GenBank/DDBJ databases">
        <authorList>
            <person name="Petersen C."/>
        </authorList>
    </citation>
    <scope>NUCLEOTIDE SEQUENCE</scope>
    <source>
        <strain evidence="6">IBT 35673</strain>
    </source>
</reference>
<evidence type="ECO:0000256" key="3">
    <source>
        <dbReference type="ARBA" id="ARBA00022989"/>
    </source>
</evidence>
<evidence type="ECO:0000313" key="7">
    <source>
        <dbReference type="Proteomes" id="UP001147695"/>
    </source>
</evidence>
<gene>
    <name evidence="6" type="ORF">N7452_006999</name>
</gene>
<evidence type="ECO:0000256" key="5">
    <source>
        <dbReference type="SAM" id="Phobius"/>
    </source>
</evidence>
<dbReference type="InterPro" id="IPR000537">
    <property type="entry name" value="UbiA_prenyltransferase"/>
</dbReference>
<dbReference type="Proteomes" id="UP001147695">
    <property type="component" value="Unassembled WGS sequence"/>
</dbReference>
<reference evidence="6" key="2">
    <citation type="journal article" date="2023" name="IMA Fungus">
        <title>Comparative genomic study of the Penicillium genus elucidates a diverse pangenome and 15 lateral gene transfer events.</title>
        <authorList>
            <person name="Petersen C."/>
            <person name="Sorensen T."/>
            <person name="Nielsen M.R."/>
            <person name="Sondergaard T.E."/>
            <person name="Sorensen J.L."/>
            <person name="Fitzpatrick D.A."/>
            <person name="Frisvad J.C."/>
            <person name="Nielsen K.L."/>
        </authorList>
    </citation>
    <scope>NUCLEOTIDE SEQUENCE</scope>
    <source>
        <strain evidence="6">IBT 35673</strain>
    </source>
</reference>
<evidence type="ECO:0000256" key="4">
    <source>
        <dbReference type="ARBA" id="ARBA00023136"/>
    </source>
</evidence>
<dbReference type="PANTHER" id="PTHR42723">
    <property type="entry name" value="CHLOROPHYLL SYNTHASE"/>
    <property type="match status" value="1"/>
</dbReference>
<dbReference type="GO" id="GO:0016020">
    <property type="term" value="C:membrane"/>
    <property type="evidence" value="ECO:0007669"/>
    <property type="project" value="UniProtKB-SubCell"/>
</dbReference>
<evidence type="ECO:0000256" key="1">
    <source>
        <dbReference type="ARBA" id="ARBA00004141"/>
    </source>
</evidence>
<dbReference type="AlphaFoldDB" id="A0A9W9QH58"/>
<dbReference type="Pfam" id="PF01040">
    <property type="entry name" value="UbiA"/>
    <property type="match status" value="1"/>
</dbReference>
<evidence type="ECO:0000256" key="2">
    <source>
        <dbReference type="ARBA" id="ARBA00022692"/>
    </source>
</evidence>
<keyword evidence="3 5" id="KW-1133">Transmembrane helix</keyword>
<proteinExistence type="predicted"/>
<feature type="transmembrane region" description="Helical" evidence="5">
    <location>
        <begin position="250"/>
        <end position="270"/>
    </location>
</feature>
<keyword evidence="4 5" id="KW-0472">Membrane</keyword>
<name>A0A9W9QH58_PENBR</name>
<organism evidence="6 7">
    <name type="scientific">Penicillium brevicompactum</name>
    <dbReference type="NCBI Taxonomy" id="5074"/>
    <lineage>
        <taxon>Eukaryota</taxon>
        <taxon>Fungi</taxon>
        <taxon>Dikarya</taxon>
        <taxon>Ascomycota</taxon>
        <taxon>Pezizomycotina</taxon>
        <taxon>Eurotiomycetes</taxon>
        <taxon>Eurotiomycetidae</taxon>
        <taxon>Eurotiales</taxon>
        <taxon>Aspergillaceae</taxon>
        <taxon>Penicillium</taxon>
    </lineage>
</organism>
<dbReference type="PANTHER" id="PTHR42723:SF1">
    <property type="entry name" value="CHLOROPHYLL SYNTHASE, CHLOROPLASTIC"/>
    <property type="match status" value="1"/>
</dbReference>
<comment type="caution">
    <text evidence="6">The sequence shown here is derived from an EMBL/GenBank/DDBJ whole genome shotgun (WGS) entry which is preliminary data.</text>
</comment>
<evidence type="ECO:0000313" key="6">
    <source>
        <dbReference type="EMBL" id="KAJ5334596.1"/>
    </source>
</evidence>
<sequence>MAGSSDDLCTKTLWLFTESDFATFVVPDTAFGIFGALSGPLLSENHHPNLFQVLGRLPAVILWNWSNLLIFDLANQRHPESVLEDKVNKPWRPLPSGRISMVQTQHMIRIAIPVVLVLNYYLGAWEETALLFVLTWIYNDLGGGEDGFVIRNTVIATAFSQYNKGSLRVATQGGFTVKPDTWCWLVMTSAVIATTMHVQDMKDQKGDAIKGRRTVPLVLGDSKARWTIAVPTVVWSIACPAFWRLSPVEYILPAGVGLVVAFRILFLRNIRSDKRTWWIWTMWTSIIWMLPLLKNHNVLTEFRPSLST</sequence>
<dbReference type="EMBL" id="JAPZBQ010000004">
    <property type="protein sequence ID" value="KAJ5334596.1"/>
    <property type="molecule type" value="Genomic_DNA"/>
</dbReference>
<comment type="subcellular location">
    <subcellularLocation>
        <location evidence="1">Membrane</location>
        <topology evidence="1">Multi-pass membrane protein</topology>
    </subcellularLocation>
</comment>
<dbReference type="GO" id="GO:0016765">
    <property type="term" value="F:transferase activity, transferring alkyl or aryl (other than methyl) groups"/>
    <property type="evidence" value="ECO:0007669"/>
    <property type="project" value="InterPro"/>
</dbReference>
<accession>A0A9W9QH58</accession>
<dbReference type="CDD" id="cd13965">
    <property type="entry name" value="PT_UbiA_3"/>
    <property type="match status" value="1"/>
</dbReference>